<dbReference type="EMBL" id="CP041730">
    <property type="protein sequence ID" value="QDQ26321.1"/>
    <property type="molecule type" value="Genomic_DNA"/>
</dbReference>
<gene>
    <name evidence="3" type="ORF">FNU76_08075</name>
</gene>
<dbReference type="Pfam" id="PF05170">
    <property type="entry name" value="AsmA"/>
    <property type="match status" value="2"/>
</dbReference>
<dbReference type="PANTHER" id="PTHR30441:SF4">
    <property type="entry name" value="PROTEIN ASMA"/>
    <property type="match status" value="1"/>
</dbReference>
<dbReference type="InterPro" id="IPR052894">
    <property type="entry name" value="AsmA-related"/>
</dbReference>
<keyword evidence="1" id="KW-0812">Transmembrane</keyword>
<keyword evidence="1" id="KW-0472">Membrane</keyword>
<dbReference type="GO" id="GO:0005886">
    <property type="term" value="C:plasma membrane"/>
    <property type="evidence" value="ECO:0007669"/>
    <property type="project" value="TreeGrafter"/>
</dbReference>
<dbReference type="Proteomes" id="UP000317550">
    <property type="component" value="Chromosome"/>
</dbReference>
<dbReference type="OrthoDB" id="9766390at2"/>
<evidence type="ECO:0000313" key="4">
    <source>
        <dbReference type="Proteomes" id="UP000317550"/>
    </source>
</evidence>
<evidence type="ECO:0000256" key="1">
    <source>
        <dbReference type="SAM" id="Phobius"/>
    </source>
</evidence>
<sequence length="707" mass="76388">MPLYQIPPRLRYCLYGLALVLALVVILPLFNFASLGQRLAQDASESLGRKVEIEGFHLALLPRPGVTLEGLTISEPDGRSLFSRFDSARFSLGWSGLLQGRAEVVDARIEGLAMNVYGLADGRLNCDDLLVRRPRQGRISWRPERIDLVSAAMNWRNGNDQTIRFRNIDLHALDPEGDEGAVRIQGQLAAPDWGGGLLVESGLKVDRQGLSARLKDFRLAIKAETPEWRDGRFELAGDLSAAALPWRVSLASATARAAVQRGAQRWQASLKTPQLRGGEGGLATGRVEAEFAIKSSKREIAGQLKVDGLAAGTAGSLVANAARLRLQLLDAAQNAVLDMESPLRIEGWRTVGLDGFKLTGTYRHKALPRGAIKLQLAGNAALDLARERFDWHSRGKLDGSPMMAQVSLEDFVSPRYAFGLDLAKLDLTPYLPDGEKEPLLDPAQNFSLAWLDGLVARGDIKLGELDIGRFRVFNLSTHVETARRQLLLEPLQADIYGGKLKGRVLLEGGKSPKVQLTQLLSGMEVAALMSDIFGIDRVTGRGNLNIDISAPANSIAALRSGVAGRVDLMLTRGAIAGLDVGDVLRGLRSNLAKLTGSIIPADTGRRTRFSDLSARFVLKDGIAESRDLQIRAPFLKLDGGGKVDIGRGVVDYLLHATVTGGSGIPELDALKGVKVPISITGPLATPDYRVDTKALRDKLTEPVVGKP</sequence>
<dbReference type="InterPro" id="IPR007844">
    <property type="entry name" value="AsmA"/>
</dbReference>
<dbReference type="RefSeq" id="WP_144277720.1">
    <property type="nucleotide sequence ID" value="NZ_CP041730.1"/>
</dbReference>
<evidence type="ECO:0000313" key="3">
    <source>
        <dbReference type="EMBL" id="QDQ26321.1"/>
    </source>
</evidence>
<dbReference type="PANTHER" id="PTHR30441">
    <property type="entry name" value="DUF748 DOMAIN-CONTAINING PROTEIN"/>
    <property type="match status" value="1"/>
</dbReference>
<accession>A0A516SDV0</accession>
<name>A0A516SDV0_9NEIS</name>
<feature type="domain" description="AsmA" evidence="2">
    <location>
        <begin position="17"/>
        <end position="130"/>
    </location>
</feature>
<proteinExistence type="predicted"/>
<keyword evidence="4" id="KW-1185">Reference proteome</keyword>
<organism evidence="3 4">
    <name type="scientific">Chitinimonas arctica</name>
    <dbReference type="NCBI Taxonomy" id="2594795"/>
    <lineage>
        <taxon>Bacteria</taxon>
        <taxon>Pseudomonadati</taxon>
        <taxon>Pseudomonadota</taxon>
        <taxon>Betaproteobacteria</taxon>
        <taxon>Neisseriales</taxon>
        <taxon>Chitinibacteraceae</taxon>
        <taxon>Chitinimonas</taxon>
    </lineage>
</organism>
<dbReference type="AlphaFoldDB" id="A0A516SDV0"/>
<feature type="transmembrane region" description="Helical" evidence="1">
    <location>
        <begin position="12"/>
        <end position="30"/>
    </location>
</feature>
<dbReference type="KEGG" id="cari:FNU76_08075"/>
<evidence type="ECO:0000259" key="2">
    <source>
        <dbReference type="Pfam" id="PF05170"/>
    </source>
</evidence>
<keyword evidence="1" id="KW-1133">Transmembrane helix</keyword>
<reference evidence="4" key="1">
    <citation type="submission" date="2019-07" db="EMBL/GenBank/DDBJ databases">
        <title>Chitinimonas sp. nov., isolated from Ny-Alesund, arctica soil.</title>
        <authorList>
            <person name="Xu Q."/>
            <person name="Peng F."/>
        </authorList>
    </citation>
    <scope>NUCLEOTIDE SEQUENCE [LARGE SCALE GENOMIC DNA]</scope>
    <source>
        <strain evidence="4">R3-44</strain>
    </source>
</reference>
<dbReference type="GO" id="GO:0090313">
    <property type="term" value="P:regulation of protein targeting to membrane"/>
    <property type="evidence" value="ECO:0007669"/>
    <property type="project" value="TreeGrafter"/>
</dbReference>
<protein>
    <submittedName>
        <fullName evidence="3">AsmA family protein</fullName>
    </submittedName>
</protein>
<feature type="domain" description="AsmA" evidence="2">
    <location>
        <begin position="473"/>
        <end position="627"/>
    </location>
</feature>